<feature type="compositionally biased region" description="Low complexity" evidence="1">
    <location>
        <begin position="645"/>
        <end position="658"/>
    </location>
</feature>
<dbReference type="Pfam" id="PF15273">
    <property type="entry name" value="NHS"/>
    <property type="match status" value="1"/>
</dbReference>
<feature type="compositionally biased region" description="Polar residues" evidence="1">
    <location>
        <begin position="427"/>
        <end position="439"/>
    </location>
</feature>
<feature type="compositionally biased region" description="Basic residues" evidence="1">
    <location>
        <begin position="193"/>
        <end position="207"/>
    </location>
</feature>
<feature type="compositionally biased region" description="Polar residues" evidence="1">
    <location>
        <begin position="1057"/>
        <end position="1075"/>
    </location>
</feature>
<feature type="compositionally biased region" description="Polar residues" evidence="1">
    <location>
        <begin position="1027"/>
        <end position="1036"/>
    </location>
</feature>
<feature type="compositionally biased region" description="Basic and acidic residues" evidence="1">
    <location>
        <begin position="838"/>
        <end position="848"/>
    </location>
</feature>
<feature type="region of interest" description="Disordered" evidence="1">
    <location>
        <begin position="1209"/>
        <end position="1261"/>
    </location>
</feature>
<dbReference type="PANTHER" id="PTHR23039:SF6">
    <property type="entry name" value="SIMILAR TO MKIAA1522 PROTEIN"/>
    <property type="match status" value="1"/>
</dbReference>
<feature type="compositionally biased region" description="Basic and acidic residues" evidence="1">
    <location>
        <begin position="1159"/>
        <end position="1170"/>
    </location>
</feature>
<reference evidence="3" key="2">
    <citation type="submission" date="2025-05" db="UniProtKB">
        <authorList>
            <consortium name="Ensembl"/>
        </authorList>
    </citation>
    <scope>IDENTIFICATION</scope>
</reference>
<evidence type="ECO:0000313" key="2">
    <source>
        <dbReference type="EMBL" id="JAR54685.1"/>
    </source>
</evidence>
<dbReference type="GeneTree" id="ENSGT00950000182963"/>
<feature type="compositionally biased region" description="Basic and acidic residues" evidence="1">
    <location>
        <begin position="670"/>
        <end position="683"/>
    </location>
</feature>
<organism evidence="2">
    <name type="scientific">Fundulus heteroclitus</name>
    <name type="common">Killifish</name>
    <name type="synonym">Mummichog</name>
    <dbReference type="NCBI Taxonomy" id="8078"/>
    <lineage>
        <taxon>Eukaryota</taxon>
        <taxon>Metazoa</taxon>
        <taxon>Chordata</taxon>
        <taxon>Craniata</taxon>
        <taxon>Vertebrata</taxon>
        <taxon>Euteleostomi</taxon>
        <taxon>Actinopterygii</taxon>
        <taxon>Neopterygii</taxon>
        <taxon>Teleostei</taxon>
        <taxon>Neoteleostei</taxon>
        <taxon>Acanthomorphata</taxon>
        <taxon>Ovalentaria</taxon>
        <taxon>Atherinomorphae</taxon>
        <taxon>Cyprinodontiformes</taxon>
        <taxon>Fundulidae</taxon>
        <taxon>Fundulus</taxon>
    </lineage>
</organism>
<proteinExistence type="predicted"/>
<feature type="compositionally biased region" description="Low complexity" evidence="1">
    <location>
        <begin position="684"/>
        <end position="706"/>
    </location>
</feature>
<dbReference type="PANTHER" id="PTHR23039">
    <property type="entry name" value="NANCE-HORAN SYNDROME PROTEIN"/>
    <property type="match status" value="1"/>
</dbReference>
<feature type="compositionally biased region" description="Low complexity" evidence="1">
    <location>
        <begin position="1387"/>
        <end position="1401"/>
    </location>
</feature>
<dbReference type="Proteomes" id="UP000265000">
    <property type="component" value="Unplaced"/>
</dbReference>
<evidence type="ECO:0000313" key="4">
    <source>
        <dbReference type="Proteomes" id="UP000265000"/>
    </source>
</evidence>
<evidence type="ECO:0000313" key="3">
    <source>
        <dbReference type="Ensembl" id="ENSFHEP00000034676.1"/>
    </source>
</evidence>
<sequence>MSRRRSTGDLVPRDISEILAKEAKAQRGQRKPGSTLGQAFSWLRKSRRKKNLGNGLNRVPTGVTDKKLGVHNQEATKAGPKGNEEQKRLTVHYTASQHYQENVFIEGSRPQYLEDLHSEAQEGLKILQQEEHKNGVHFADNESIASTDTLCTEQDASSKDRGGSLESAPNTNNDTTANSAELTHQGSTFKPVHPVKRLDRGRKRNRRTTIMGIPNQVQKELALNRSSTFQPLAPTQLPHHDNPDGDSQISVVIIPTVDGGTPSGKKEGARVHLSELEVFRDEQLVKKHLQGVYQNEEANISSTSTMRPKSLAVPSMTTSFSLSPSMLNFLQEPQGPVMSISPQATYLSTIIPNAVLPASVEVIEIDRSNSRTRGSSVNHGAGICAVSKSSLTSEESAVSPLLSRRSEGDGSQTNSSNNDSVLMPRSASGSNWSESQSSKTVISDSSVASFNRAGFNVQQSQTEEPGNGQDLTSLCSSVNAISSLNKIEINATEVESGRGAAQSLAVGEQAKNKRNCPHSLSVTKTKQPPPPPRRTNSLHGKKIKSESKTMVDFKDLCNSGSGEVKSSSENTTADEGITLVATNAKLSPEPLSNSIGPSSTNSSSAPLNPTVDSSNQTKEAAAQESDASSPHKTPSDGEKFERTMSPSSGYSSQSGTPTRSPKEISPNSPDKQKQKPIKPERSASRASSSAASPSSSLTSLSSGTSEPANADVTNCSTTLPLRDSSPTKEVIPSTKPSSLSAEVQELFNIPPPPKVKAPRPPPPEIWAHSRRTVELLCGPCPDVSKTPLKPAQIQDNEEKQIDPQAEPGKDTQVTAGNQTNQENLVVGMPANIANPGDGKSEAKVREGSNTKQIQNNEKDDTEVKNTEESRETTPKKEPPPVMKKPTKILVREETEQTLSCSPATEVQLSVEDCTTPSQNTVMVPGDKSEAEKSEVRSMQRLTVDVPKMSKLSPPHTPPPAYQPTPPPMRKLAPSLVSSTPNEPEKEDGLSPVDSCWPPPPPPLEEEPVFEGEDELDFPLPPPPSMSDDATNLTGLTPTAAVLPLPDNKSEDTEQVSKADTASETSSQDISCDTDTLSPSSVEVLPEPPVTRAENPMSIQEVVPSSICLKRNSLKLEDQSPAALPIRPQVSASTSVPKAPPPPMESVTPGVNYRRQPSGAHRDPRSKELLSRHKSAPIPKEDANIPLVTPSLLQMVRLRTVSMTEDQAQLPSEDNAHEGAPVLENCPVSSQGPQSIPPKPVRKSLSVKSPPPTVKTPTVTMSSPSMRLQEAIRMKTAAMSSRDCLSPRLGMKYPTYCYTGEQGVQSLKPLEGRDMLKSPASTASFIFSRSTKKVVIEPVASSSEAQASLKQSLAAEIRQVSEQSKAGALSNGRVKGDRIPPPIPKKPAPGSTSPLLRSSSCSAKTELRVEGNIDPGAAQSVTPPKTTTRVTADTIETLF</sequence>
<feature type="compositionally biased region" description="Basic and acidic residues" evidence="1">
    <location>
        <begin position="926"/>
        <end position="937"/>
    </location>
</feature>
<feature type="region of interest" description="Disordered" evidence="1">
    <location>
        <begin position="22"/>
        <end position="86"/>
    </location>
</feature>
<protein>
    <submittedName>
        <fullName evidence="2">Chromosome alignment-maintaining phosphoprotein</fullName>
    </submittedName>
    <submittedName>
        <fullName evidence="3">NHS like 3</fullName>
    </submittedName>
</protein>
<feature type="region of interest" description="Disordered" evidence="1">
    <location>
        <begin position="151"/>
        <end position="218"/>
    </location>
</feature>
<feature type="region of interest" description="Disordered" evidence="1">
    <location>
        <begin position="396"/>
        <end position="439"/>
    </location>
</feature>
<feature type="compositionally biased region" description="Acidic residues" evidence="1">
    <location>
        <begin position="1003"/>
        <end position="1016"/>
    </location>
</feature>
<dbReference type="InterPro" id="IPR024845">
    <property type="entry name" value="NHS-like"/>
</dbReference>
<keyword evidence="4" id="KW-1185">Reference proteome</keyword>
<feature type="compositionally biased region" description="Basic and acidic residues" evidence="1">
    <location>
        <begin position="856"/>
        <end position="878"/>
    </location>
</feature>
<feature type="region of interest" description="Disordered" evidence="1">
    <location>
        <begin position="1361"/>
        <end position="1401"/>
    </location>
</feature>
<feature type="region of interest" description="Disordered" evidence="1">
    <location>
        <begin position="502"/>
        <end position="551"/>
    </location>
</feature>
<feature type="region of interest" description="Disordered" evidence="1">
    <location>
        <begin position="583"/>
        <end position="742"/>
    </location>
</feature>
<feature type="compositionally biased region" description="Pro residues" evidence="1">
    <location>
        <begin position="954"/>
        <end position="968"/>
    </location>
</feature>
<evidence type="ECO:0000256" key="1">
    <source>
        <dbReference type="SAM" id="MobiDB-lite"/>
    </source>
</evidence>
<feature type="compositionally biased region" description="Polar residues" evidence="1">
    <location>
        <begin position="896"/>
        <end position="921"/>
    </location>
</feature>
<feature type="compositionally biased region" description="Basic and acidic residues" evidence="1">
    <location>
        <begin position="1047"/>
        <end position="1056"/>
    </location>
</feature>
<accession>A0A146YLV7</accession>
<reference evidence="2" key="1">
    <citation type="submission" date="2015-01" db="EMBL/GenBank/DDBJ databases">
        <title>EvidentialGene: Evidence-directed Construction of Complete mRNA Transcriptomes without Genomes.</title>
        <authorList>
            <person name="Gilbert D.G."/>
        </authorList>
    </citation>
    <scope>NUCLEOTIDE SEQUENCE</scope>
</reference>
<dbReference type="Ensembl" id="ENSFHET00000035271.1">
    <property type="protein sequence ID" value="ENSFHEP00000034676.1"/>
    <property type="gene ID" value="ENSFHEG00000022504.1"/>
</dbReference>
<feature type="compositionally biased region" description="Low complexity" evidence="1">
    <location>
        <begin position="592"/>
        <end position="609"/>
    </location>
</feature>
<feature type="compositionally biased region" description="Basic and acidic residues" evidence="1">
    <location>
        <begin position="633"/>
        <end position="642"/>
    </location>
</feature>
<feature type="region of interest" description="Disordered" evidence="1">
    <location>
        <begin position="1115"/>
        <end position="1182"/>
    </location>
</feature>
<dbReference type="EMBL" id="GCES01031638">
    <property type="protein sequence ID" value="JAR54685.1"/>
    <property type="molecule type" value="Transcribed_RNA"/>
</dbReference>
<name>A0A146YLV7_FUNHE</name>
<feature type="compositionally biased region" description="Polar residues" evidence="1">
    <location>
        <begin position="167"/>
        <end position="188"/>
    </location>
</feature>
<dbReference type="GO" id="GO:0030154">
    <property type="term" value="P:cell differentiation"/>
    <property type="evidence" value="ECO:0007669"/>
    <property type="project" value="TreeGrafter"/>
</dbReference>
<feature type="region of interest" description="Disordered" evidence="1">
    <location>
        <begin position="778"/>
        <end position="1100"/>
    </location>
</feature>
<dbReference type="STRING" id="8078.ENSFHEP00000034676"/>
<feature type="compositionally biased region" description="Polar residues" evidence="1">
    <location>
        <begin position="409"/>
        <end position="420"/>
    </location>
</feature>
<feature type="compositionally biased region" description="Polar residues" evidence="1">
    <location>
        <begin position="811"/>
        <end position="823"/>
    </location>
</feature>